<organism evidence="1 2">
    <name type="scientific">Rangifer tarandus platyrhynchus</name>
    <name type="common">Svalbard reindeer</name>
    <dbReference type="NCBI Taxonomy" id="3082113"/>
    <lineage>
        <taxon>Eukaryota</taxon>
        <taxon>Metazoa</taxon>
        <taxon>Chordata</taxon>
        <taxon>Craniata</taxon>
        <taxon>Vertebrata</taxon>
        <taxon>Euteleostomi</taxon>
        <taxon>Mammalia</taxon>
        <taxon>Eutheria</taxon>
        <taxon>Laurasiatheria</taxon>
        <taxon>Artiodactyla</taxon>
        <taxon>Ruminantia</taxon>
        <taxon>Pecora</taxon>
        <taxon>Cervidae</taxon>
        <taxon>Odocoileinae</taxon>
        <taxon>Rangifer</taxon>
    </lineage>
</organism>
<feature type="non-terminal residue" evidence="1">
    <location>
        <position position="57"/>
    </location>
</feature>
<reference evidence="1" key="2">
    <citation type="submission" date="2025-03" db="EMBL/GenBank/DDBJ databases">
        <authorList>
            <consortium name="ELIXIR-Norway"/>
            <consortium name="Elixir Norway"/>
        </authorList>
    </citation>
    <scope>NUCLEOTIDE SEQUENCE</scope>
</reference>
<accession>A0AC60A7G4</accession>
<protein>
    <submittedName>
        <fullName evidence="1">Uncharacterized protein</fullName>
    </submittedName>
</protein>
<feature type="non-terminal residue" evidence="1">
    <location>
        <position position="1"/>
    </location>
</feature>
<proteinExistence type="predicted"/>
<evidence type="ECO:0000313" key="1">
    <source>
        <dbReference type="EMBL" id="CAN0562974.1"/>
    </source>
</evidence>
<reference evidence="1" key="1">
    <citation type="submission" date="2023-05" db="EMBL/GenBank/DDBJ databases">
        <authorList>
            <consortium name="ELIXIR-Norway"/>
        </authorList>
    </citation>
    <scope>NUCLEOTIDE SEQUENCE</scope>
</reference>
<gene>
    <name evidence="1" type="ORF">MRATA1EN22A_LOCUS27443</name>
</gene>
<dbReference type="EMBL" id="OX596092">
    <property type="protein sequence ID" value="CAN0562974.1"/>
    <property type="molecule type" value="Genomic_DNA"/>
</dbReference>
<name>A0AC60A7G4_RANTA</name>
<sequence>GEAAWNPVQCERARSLSRVRLRPRRLHTHLCPRLTCPPGVQLSCMDTSPALPSDHSA</sequence>
<dbReference type="Proteomes" id="UP001162501">
    <property type="component" value="Chromosome 8"/>
</dbReference>
<evidence type="ECO:0000313" key="2">
    <source>
        <dbReference type="Proteomes" id="UP001162501"/>
    </source>
</evidence>